<keyword evidence="9 11" id="KW-0326">Glycosidase</keyword>
<evidence type="ECO:0000256" key="9">
    <source>
        <dbReference type="ARBA" id="ARBA00023295"/>
    </source>
</evidence>
<protein>
    <submittedName>
        <fullName evidence="11">Formamidopyrimidine-DNA glycosylase</fullName>
        <ecNumber evidence="11">3.2.2.23</ecNumber>
    </submittedName>
</protein>
<dbReference type="PROSITE" id="PS51068">
    <property type="entry name" value="FPG_CAT"/>
    <property type="match status" value="1"/>
</dbReference>
<evidence type="ECO:0000256" key="6">
    <source>
        <dbReference type="ARBA" id="ARBA00023204"/>
    </source>
</evidence>
<feature type="domain" description="Formamidopyrimidine-DNA glycosylase catalytic" evidence="10">
    <location>
        <begin position="2"/>
        <end position="117"/>
    </location>
</feature>
<accession>A0A377G819</accession>
<dbReference type="GO" id="GO:0006284">
    <property type="term" value="P:base-excision repair"/>
    <property type="evidence" value="ECO:0007669"/>
    <property type="project" value="InterPro"/>
</dbReference>
<dbReference type="GeneID" id="93292360"/>
<evidence type="ECO:0000313" key="12">
    <source>
        <dbReference type="Proteomes" id="UP000254554"/>
    </source>
</evidence>
<dbReference type="InterPro" id="IPR012319">
    <property type="entry name" value="FPG_cat"/>
</dbReference>
<dbReference type="InterPro" id="IPR015886">
    <property type="entry name" value="H2TH_FPG"/>
</dbReference>
<evidence type="ECO:0000256" key="7">
    <source>
        <dbReference type="ARBA" id="ARBA00023239"/>
    </source>
</evidence>
<sequence length="268" mass="31330">MPELPDVQGFVNYFNHTALDKKIAMVSCNDEDLIKNTRCPDLQQALHHQQFRQASRRGKYLIAEFKKAPHVLVFHFGMTGNLIFGEKLSPNEMKYARLVIEFEDHSQLIFKDVRQFGKIWLAKNPLEINALKKMGPEPLNLSHKEFSELLAKHQQQNIKSFLMDQEIIAGIGNEYSNELLFQSTIDPHQKIKDIDEEKRSKLYSDMQTILAKAIEIRKKNKDARKKDLPEDWLLFHQKEMKCPKNPNHKLKRETIAGRSAIFCPQHQR</sequence>
<keyword evidence="6" id="KW-0234">DNA repair</keyword>
<evidence type="ECO:0000256" key="8">
    <source>
        <dbReference type="ARBA" id="ARBA00023268"/>
    </source>
</evidence>
<dbReference type="Gene3D" id="1.10.8.50">
    <property type="match status" value="1"/>
</dbReference>
<dbReference type="Proteomes" id="UP000254554">
    <property type="component" value="Unassembled WGS sequence"/>
</dbReference>
<reference evidence="11 12" key="1">
    <citation type="submission" date="2018-06" db="EMBL/GenBank/DDBJ databases">
        <authorList>
            <consortium name="Pathogen Informatics"/>
            <person name="Doyle S."/>
        </authorList>
    </citation>
    <scope>NUCLEOTIDE SEQUENCE [LARGE SCALE GENOMIC DNA]</scope>
    <source>
        <strain evidence="11 12">NCTC11370</strain>
    </source>
</reference>
<dbReference type="EC" id="3.2.2.23" evidence="11"/>
<evidence type="ECO:0000256" key="5">
    <source>
        <dbReference type="ARBA" id="ARBA00023125"/>
    </source>
</evidence>
<dbReference type="SMART" id="SM00898">
    <property type="entry name" value="Fapy_DNA_glyco"/>
    <property type="match status" value="1"/>
</dbReference>
<dbReference type="CDD" id="cd08966">
    <property type="entry name" value="EcFpg-like_N"/>
    <property type="match status" value="1"/>
</dbReference>
<dbReference type="OrthoDB" id="5657047at2"/>
<evidence type="ECO:0000256" key="4">
    <source>
        <dbReference type="ARBA" id="ARBA00022801"/>
    </source>
</evidence>
<dbReference type="SMART" id="SM01232">
    <property type="entry name" value="H2TH"/>
    <property type="match status" value="1"/>
</dbReference>
<dbReference type="InterPro" id="IPR035937">
    <property type="entry name" value="FPG_N"/>
</dbReference>
<dbReference type="GO" id="GO:0003684">
    <property type="term" value="F:damaged DNA binding"/>
    <property type="evidence" value="ECO:0007669"/>
    <property type="project" value="InterPro"/>
</dbReference>
<dbReference type="GO" id="GO:0003906">
    <property type="term" value="F:DNA-(apurinic or apyrimidinic site) endonuclease activity"/>
    <property type="evidence" value="ECO:0007669"/>
    <property type="project" value="InterPro"/>
</dbReference>
<evidence type="ECO:0000256" key="1">
    <source>
        <dbReference type="ARBA" id="ARBA00001668"/>
    </source>
</evidence>
<dbReference type="PANTHER" id="PTHR22993:SF9">
    <property type="entry name" value="FORMAMIDOPYRIMIDINE-DNA GLYCOSYLASE"/>
    <property type="match status" value="1"/>
</dbReference>
<dbReference type="SUPFAM" id="SSF46946">
    <property type="entry name" value="S13-like H2TH domain"/>
    <property type="match status" value="1"/>
</dbReference>
<dbReference type="GO" id="GO:0008270">
    <property type="term" value="F:zinc ion binding"/>
    <property type="evidence" value="ECO:0007669"/>
    <property type="project" value="InterPro"/>
</dbReference>
<keyword evidence="8" id="KW-0511">Multifunctional enzyme</keyword>
<keyword evidence="12" id="KW-1185">Reference proteome</keyword>
<comment type="similarity">
    <text evidence="2">Belongs to the FPG family.</text>
</comment>
<dbReference type="Pfam" id="PF01149">
    <property type="entry name" value="Fapy_DNA_glyco"/>
    <property type="match status" value="1"/>
</dbReference>
<evidence type="ECO:0000256" key="3">
    <source>
        <dbReference type="ARBA" id="ARBA00022763"/>
    </source>
</evidence>
<dbReference type="Pfam" id="PF06831">
    <property type="entry name" value="H2TH"/>
    <property type="match status" value="1"/>
</dbReference>
<dbReference type="RefSeq" id="WP_010653259.1">
    <property type="nucleotide sequence ID" value="NZ_JAPHOS010000001.1"/>
</dbReference>
<keyword evidence="4 11" id="KW-0378">Hydrolase</keyword>
<dbReference type="SUPFAM" id="SSF81624">
    <property type="entry name" value="N-terminal domain of MutM-like DNA repair proteins"/>
    <property type="match status" value="1"/>
</dbReference>
<evidence type="ECO:0000256" key="2">
    <source>
        <dbReference type="ARBA" id="ARBA00009409"/>
    </source>
</evidence>
<dbReference type="InterPro" id="IPR010979">
    <property type="entry name" value="Ribosomal_uS13-like_H2TH"/>
</dbReference>
<dbReference type="PANTHER" id="PTHR22993">
    <property type="entry name" value="FORMAMIDOPYRIMIDINE-DNA GLYCOSYLASE"/>
    <property type="match status" value="1"/>
</dbReference>
<comment type="catalytic activity">
    <reaction evidence="1">
        <text>Hydrolysis of DNA containing ring-opened 7-methylguanine residues, releasing 2,6-diamino-4-hydroxy-5-(N-methyl)formamidopyrimidine.</text>
        <dbReference type="EC" id="3.2.2.23"/>
    </reaction>
</comment>
<evidence type="ECO:0000313" key="11">
    <source>
        <dbReference type="EMBL" id="STO20975.1"/>
    </source>
</evidence>
<dbReference type="EMBL" id="UGGT01000001">
    <property type="protein sequence ID" value="STO20975.1"/>
    <property type="molecule type" value="Genomic_DNA"/>
</dbReference>
<keyword evidence="5" id="KW-0238">DNA-binding</keyword>
<gene>
    <name evidence="11" type="primary">mutM_2</name>
    <name evidence="11" type="ORF">NCTC11370_01036</name>
</gene>
<dbReference type="Gene3D" id="3.20.190.10">
    <property type="entry name" value="MutM-like, N-terminal"/>
    <property type="match status" value="1"/>
</dbReference>
<organism evidence="11 12">
    <name type="scientific">Fluoribacter dumoffii</name>
    <dbReference type="NCBI Taxonomy" id="463"/>
    <lineage>
        <taxon>Bacteria</taxon>
        <taxon>Pseudomonadati</taxon>
        <taxon>Pseudomonadota</taxon>
        <taxon>Gammaproteobacteria</taxon>
        <taxon>Legionellales</taxon>
        <taxon>Legionellaceae</taxon>
        <taxon>Fluoribacter</taxon>
    </lineage>
</organism>
<dbReference type="AlphaFoldDB" id="A0A377G819"/>
<dbReference type="STRING" id="1094715.GCA_000236165_01385"/>
<dbReference type="GO" id="GO:0008534">
    <property type="term" value="F:oxidized purine nucleobase lesion DNA N-glycosylase activity"/>
    <property type="evidence" value="ECO:0007669"/>
    <property type="project" value="UniProtKB-EC"/>
</dbReference>
<name>A0A377G819_9GAMM</name>
<evidence type="ECO:0000259" key="10">
    <source>
        <dbReference type="PROSITE" id="PS51068"/>
    </source>
</evidence>
<proteinExistence type="inferred from homology"/>
<keyword evidence="7" id="KW-0456">Lyase</keyword>
<keyword evidence="3" id="KW-0227">DNA damage</keyword>
<dbReference type="GO" id="GO:0016829">
    <property type="term" value="F:lyase activity"/>
    <property type="evidence" value="ECO:0007669"/>
    <property type="project" value="UniProtKB-KW"/>
</dbReference>